<dbReference type="RefSeq" id="WP_058572680.1">
    <property type="nucleotide sequence ID" value="NZ_LOPV01000297.1"/>
</dbReference>
<dbReference type="OrthoDB" id="156233at2157"/>
<gene>
    <name evidence="5" type="ORF">AUR66_01405</name>
</gene>
<dbReference type="Pfam" id="PF15915">
    <property type="entry name" value="BAT"/>
    <property type="match status" value="1"/>
</dbReference>
<sequence length="214" mass="23980">MCLIAEVLVPLSALPFGRSVEEYDIELELEQTIPLSDSVTSFVWARGPDASDFHTLAEQALETHEVTLVARVPNGALYGSDWDPGTSRLFAELHDHGTVLLECTSTENYWRLRLRVPSHSVLSDLRIHWANNGIEAEFDQITPLAADEAPLGEGLTDSQREALLLALELGYFDDHRRTSLDELGDELDISRQAVAARLRRAYRTLAERIRDESP</sequence>
<proteinExistence type="predicted"/>
<dbReference type="EMBL" id="LOPV01000297">
    <property type="protein sequence ID" value="KTG24757.1"/>
    <property type="molecule type" value="Genomic_DNA"/>
</dbReference>
<dbReference type="GO" id="GO:0003677">
    <property type="term" value="F:DNA binding"/>
    <property type="evidence" value="ECO:0007669"/>
    <property type="project" value="UniProtKB-KW"/>
</dbReference>
<keyword evidence="5" id="KW-0238">DNA-binding</keyword>
<evidence type="ECO:0000256" key="2">
    <source>
        <dbReference type="ARBA" id="ARBA00023163"/>
    </source>
</evidence>
<keyword evidence="1" id="KW-0805">Transcription regulation</keyword>
<feature type="domain" description="Bacterioopsin transcriptional activator GAF and HTH associated" evidence="4">
    <location>
        <begin position="13"/>
        <end position="121"/>
    </location>
</feature>
<reference evidence="5 6" key="1">
    <citation type="submission" date="2015-12" db="EMBL/GenBank/DDBJ databases">
        <title>Haloferax profundi sp. nov. isolated from the Discovery deep brine-seawater interface in the Red Sea.</title>
        <authorList>
            <person name="Zhang G."/>
            <person name="Stingl U."/>
            <person name="Rashid M."/>
        </authorList>
    </citation>
    <scope>NUCLEOTIDE SEQUENCE [LARGE SCALE GENOMIC DNA]</scope>
    <source>
        <strain evidence="5 6">SB29</strain>
    </source>
</reference>
<dbReference type="SUPFAM" id="SSF88659">
    <property type="entry name" value="Sigma3 and sigma4 domains of RNA polymerase sigma factors"/>
    <property type="match status" value="1"/>
</dbReference>
<dbReference type="InterPro" id="IPR013324">
    <property type="entry name" value="RNA_pol_sigma_r3/r4-like"/>
</dbReference>
<dbReference type="InterPro" id="IPR031803">
    <property type="entry name" value="BAT_GAF/HTH-assoc"/>
</dbReference>
<dbReference type="PANTHER" id="PTHR34236">
    <property type="entry name" value="DIMETHYL SULFOXIDE REDUCTASE TRANSCRIPTIONAL ACTIVATOR"/>
    <property type="match status" value="1"/>
</dbReference>
<feature type="domain" description="HTH bat-type" evidence="3">
    <location>
        <begin position="155"/>
        <end position="206"/>
    </location>
</feature>
<protein>
    <submittedName>
        <fullName evidence="5">DNA-binding protein</fullName>
    </submittedName>
</protein>
<evidence type="ECO:0000313" key="6">
    <source>
        <dbReference type="Proteomes" id="UP000053157"/>
    </source>
</evidence>
<dbReference type="InterPro" id="IPR007050">
    <property type="entry name" value="HTH_bacterioopsin"/>
</dbReference>
<comment type="caution">
    <text evidence="5">The sequence shown here is derived from an EMBL/GenBank/DDBJ whole genome shotgun (WGS) entry which is preliminary data.</text>
</comment>
<accession>A0A0W1SFA3</accession>
<dbReference type="Proteomes" id="UP000053157">
    <property type="component" value="Unassembled WGS sequence"/>
</dbReference>
<evidence type="ECO:0000259" key="4">
    <source>
        <dbReference type="Pfam" id="PF15915"/>
    </source>
</evidence>
<organism evidence="5 6">
    <name type="scientific">Haloferax profundi</name>
    <dbReference type="NCBI Taxonomy" id="1544718"/>
    <lineage>
        <taxon>Archaea</taxon>
        <taxon>Methanobacteriati</taxon>
        <taxon>Methanobacteriota</taxon>
        <taxon>Stenosarchaea group</taxon>
        <taxon>Halobacteria</taxon>
        <taxon>Halobacteriales</taxon>
        <taxon>Haloferacaceae</taxon>
        <taxon>Haloferax</taxon>
    </lineage>
</organism>
<dbReference type="InterPro" id="IPR036388">
    <property type="entry name" value="WH-like_DNA-bd_sf"/>
</dbReference>
<evidence type="ECO:0000313" key="5">
    <source>
        <dbReference type="EMBL" id="KTG24757.1"/>
    </source>
</evidence>
<evidence type="ECO:0000256" key="1">
    <source>
        <dbReference type="ARBA" id="ARBA00023015"/>
    </source>
</evidence>
<evidence type="ECO:0000259" key="3">
    <source>
        <dbReference type="Pfam" id="PF04967"/>
    </source>
</evidence>
<name>A0A0W1SFA3_9EURY</name>
<keyword evidence="2" id="KW-0804">Transcription</keyword>
<dbReference type="Pfam" id="PF04967">
    <property type="entry name" value="HTH_10"/>
    <property type="match status" value="1"/>
</dbReference>
<dbReference type="Gene3D" id="1.10.10.10">
    <property type="entry name" value="Winged helix-like DNA-binding domain superfamily/Winged helix DNA-binding domain"/>
    <property type="match status" value="1"/>
</dbReference>
<dbReference type="PANTHER" id="PTHR34236:SF1">
    <property type="entry name" value="DIMETHYL SULFOXIDE REDUCTASE TRANSCRIPTIONAL ACTIVATOR"/>
    <property type="match status" value="1"/>
</dbReference>
<keyword evidence="6" id="KW-1185">Reference proteome</keyword>
<dbReference type="AlphaFoldDB" id="A0A0W1SFA3"/>